<evidence type="ECO:0000256" key="5">
    <source>
        <dbReference type="ARBA" id="ARBA00022884"/>
    </source>
</evidence>
<dbReference type="Gene3D" id="1.20.58.200">
    <property type="entry name" value="Translin, domain 2"/>
    <property type="match status" value="1"/>
</dbReference>
<dbReference type="OMA" id="DAFHFTI"/>
<evidence type="ECO:0000256" key="2">
    <source>
        <dbReference type="ARBA" id="ARBA00004496"/>
    </source>
</evidence>
<dbReference type="VEuPathDB" id="FungiDB:SJAG_05214"/>
<keyword evidence="5" id="KW-0694">RNA-binding</keyword>
<dbReference type="Pfam" id="PF01997">
    <property type="entry name" value="Translin"/>
    <property type="match status" value="1"/>
</dbReference>
<dbReference type="Proteomes" id="UP000001744">
    <property type="component" value="Unassembled WGS sequence"/>
</dbReference>
<reference evidence="8 10" key="1">
    <citation type="journal article" date="2011" name="Science">
        <title>Comparative functional genomics of the fission yeasts.</title>
        <authorList>
            <person name="Rhind N."/>
            <person name="Chen Z."/>
            <person name="Yassour M."/>
            <person name="Thompson D.A."/>
            <person name="Haas B.J."/>
            <person name="Habib N."/>
            <person name="Wapinski I."/>
            <person name="Roy S."/>
            <person name="Lin M.F."/>
            <person name="Heiman D.I."/>
            <person name="Young S.K."/>
            <person name="Furuya K."/>
            <person name="Guo Y."/>
            <person name="Pidoux A."/>
            <person name="Chen H.M."/>
            <person name="Robbertse B."/>
            <person name="Goldberg J.M."/>
            <person name="Aoki K."/>
            <person name="Bayne E.H."/>
            <person name="Berlin A.M."/>
            <person name="Desjardins C.A."/>
            <person name="Dobbs E."/>
            <person name="Dukaj L."/>
            <person name="Fan L."/>
            <person name="FitzGerald M.G."/>
            <person name="French C."/>
            <person name="Gujja S."/>
            <person name="Hansen K."/>
            <person name="Keifenheim D."/>
            <person name="Levin J.Z."/>
            <person name="Mosher R.A."/>
            <person name="Mueller C.A."/>
            <person name="Pfiffner J."/>
            <person name="Priest M."/>
            <person name="Russ C."/>
            <person name="Smialowska A."/>
            <person name="Swoboda P."/>
            <person name="Sykes S.M."/>
            <person name="Vaughn M."/>
            <person name="Vengrova S."/>
            <person name="Yoder R."/>
            <person name="Zeng Q."/>
            <person name="Allshire R."/>
            <person name="Baulcombe D."/>
            <person name="Birren B.W."/>
            <person name="Brown W."/>
            <person name="Ekwall K."/>
            <person name="Kellis M."/>
            <person name="Leatherwood J."/>
            <person name="Levin H."/>
            <person name="Margalit H."/>
            <person name="Martienssen R."/>
            <person name="Nieduszynski C.A."/>
            <person name="Spatafora J.W."/>
            <person name="Friedman N."/>
            <person name="Dalgaard J.Z."/>
            <person name="Baumann P."/>
            <person name="Niki H."/>
            <person name="Regev A."/>
            <person name="Nusbaum C."/>
        </authorList>
    </citation>
    <scope>NUCLEOTIDE SEQUENCE [LARGE SCALE GENOMIC DNA]</scope>
    <source>
        <strain evidence="10">yFS275 / FY16936</strain>
    </source>
</reference>
<keyword evidence="4" id="KW-0963">Cytoplasm</keyword>
<evidence type="ECO:0000256" key="1">
    <source>
        <dbReference type="ARBA" id="ARBA00004123"/>
    </source>
</evidence>
<dbReference type="GO" id="GO:0043047">
    <property type="term" value="F:single-stranded telomeric DNA binding"/>
    <property type="evidence" value="ECO:0007669"/>
    <property type="project" value="EnsemblFungi"/>
</dbReference>
<dbReference type="EMBL" id="KE651166">
    <property type="protein sequence ID" value="EEB06000.1"/>
    <property type="molecule type" value="Genomic_DNA"/>
</dbReference>
<dbReference type="InterPro" id="IPR033956">
    <property type="entry name" value="Translin"/>
</dbReference>
<dbReference type="STRING" id="402676.B6JX99"/>
<dbReference type="GO" id="GO:0003723">
    <property type="term" value="F:RNA binding"/>
    <property type="evidence" value="ECO:0000318"/>
    <property type="project" value="GO_Central"/>
</dbReference>
<dbReference type="GO" id="GO:0035939">
    <property type="term" value="F:microsatellite binding"/>
    <property type="evidence" value="ECO:0007669"/>
    <property type="project" value="EnsemblFungi"/>
</dbReference>
<evidence type="ECO:0000256" key="6">
    <source>
        <dbReference type="ARBA" id="ARBA00023125"/>
    </source>
</evidence>
<sequence>MDMSIFEKLEQQLAQQASIRDEISEIVDRLNEKTKIFSLYRASVTEPTQLELETLNTKLLDIKNVVKELSEKTSKYSFYKYHDTWSFALQKAITCLLSASWSGLVTDSPSAPYSILTLEQVGNYFDVPVYPNDASFHVAIEDYLHSLVSFCSELSRVSVTSVIHGKTELAYKVLETITAVHTAFQSLTLKNDSLRRRFDGIKYDLKRAEDVVYDIKIHKI</sequence>
<dbReference type="JaponicusDB" id="SJAG_05214">
    <property type="gene designation" value="tsn1"/>
</dbReference>
<evidence type="ECO:0000256" key="3">
    <source>
        <dbReference type="ARBA" id="ARBA00005902"/>
    </source>
</evidence>
<proteinExistence type="inferred from homology"/>
<dbReference type="GO" id="GO:0005634">
    <property type="term" value="C:nucleus"/>
    <property type="evidence" value="ECO:0000318"/>
    <property type="project" value="GO_Central"/>
</dbReference>
<dbReference type="InterPro" id="IPR016069">
    <property type="entry name" value="Translin_C"/>
</dbReference>
<accession>B6JX99</accession>
<dbReference type="AlphaFoldDB" id="B6JX99"/>
<keyword evidence="10" id="KW-1185">Reference proteome</keyword>
<evidence type="ECO:0000313" key="10">
    <source>
        <dbReference type="Proteomes" id="UP000001744"/>
    </source>
</evidence>
<dbReference type="Gene3D" id="1.20.58.190">
    <property type="entry name" value="Translin, domain 1"/>
    <property type="match status" value="1"/>
</dbReference>
<gene>
    <name evidence="9" type="primary">tsn1</name>
    <name evidence="8" type="ORF">SJAG_05214</name>
</gene>
<protein>
    <submittedName>
        <fullName evidence="8">Translin</fullName>
    </submittedName>
</protein>
<dbReference type="eggNOG" id="KOG3067">
    <property type="taxonomic scope" value="Eukaryota"/>
</dbReference>
<dbReference type="CDD" id="cd14819">
    <property type="entry name" value="Translin"/>
    <property type="match status" value="1"/>
</dbReference>
<dbReference type="RefSeq" id="XP_002172293.1">
    <property type="nucleotide sequence ID" value="XM_002172257.2"/>
</dbReference>
<keyword evidence="7" id="KW-0539">Nucleus</keyword>
<dbReference type="GO" id="GO:0005737">
    <property type="term" value="C:cytoplasm"/>
    <property type="evidence" value="ECO:0000318"/>
    <property type="project" value="GO_Central"/>
</dbReference>
<comment type="subcellular location">
    <subcellularLocation>
        <location evidence="2">Cytoplasm</location>
    </subcellularLocation>
    <subcellularLocation>
        <location evidence="1">Nucleus</location>
    </subcellularLocation>
</comment>
<dbReference type="SUPFAM" id="SSF74784">
    <property type="entry name" value="Translin"/>
    <property type="match status" value="1"/>
</dbReference>
<dbReference type="InterPro" id="IPR016068">
    <property type="entry name" value="Translin_N"/>
</dbReference>
<organism evidence="8 10">
    <name type="scientific">Schizosaccharomyces japonicus (strain yFS275 / FY16936)</name>
    <name type="common">Fission yeast</name>
    <dbReference type="NCBI Taxonomy" id="402676"/>
    <lineage>
        <taxon>Eukaryota</taxon>
        <taxon>Fungi</taxon>
        <taxon>Dikarya</taxon>
        <taxon>Ascomycota</taxon>
        <taxon>Taphrinomycotina</taxon>
        <taxon>Schizosaccharomycetes</taxon>
        <taxon>Schizosaccharomycetales</taxon>
        <taxon>Schizosaccharomycetaceae</taxon>
        <taxon>Schizosaccharomyces</taxon>
    </lineage>
</organism>
<dbReference type="HOGENOM" id="CLU_079179_0_0_1"/>
<dbReference type="InterPro" id="IPR002848">
    <property type="entry name" value="Translin_fam"/>
</dbReference>
<evidence type="ECO:0000313" key="9">
    <source>
        <dbReference type="JaponicusDB" id="SJAG_05214"/>
    </source>
</evidence>
<keyword evidence="6" id="KW-0238">DNA-binding</keyword>
<evidence type="ECO:0000256" key="7">
    <source>
        <dbReference type="ARBA" id="ARBA00023242"/>
    </source>
</evidence>
<dbReference type="InterPro" id="IPR036081">
    <property type="entry name" value="Translin_sf"/>
</dbReference>
<dbReference type="GO" id="GO:1990605">
    <property type="term" value="F:GU repeat RNA binding"/>
    <property type="evidence" value="ECO:0007669"/>
    <property type="project" value="EnsemblFungi"/>
</dbReference>
<dbReference type="GO" id="GO:0016070">
    <property type="term" value="P:RNA metabolic process"/>
    <property type="evidence" value="ECO:0007669"/>
    <property type="project" value="InterPro"/>
</dbReference>
<comment type="similarity">
    <text evidence="3">Belongs to the translin family.</text>
</comment>
<evidence type="ECO:0000313" key="8">
    <source>
        <dbReference type="EMBL" id="EEB06000.1"/>
    </source>
</evidence>
<dbReference type="GeneID" id="7048270"/>
<evidence type="ECO:0000256" key="4">
    <source>
        <dbReference type="ARBA" id="ARBA00022490"/>
    </source>
</evidence>
<dbReference type="PANTHER" id="PTHR10741">
    <property type="entry name" value="TRANSLIN AND TRANSLIN ASSOCIATED PROTEIN X"/>
    <property type="match status" value="1"/>
</dbReference>
<dbReference type="OrthoDB" id="829at2759"/>
<name>B6JX99_SCHJY</name>